<feature type="region of interest" description="Disordered" evidence="1">
    <location>
        <begin position="959"/>
        <end position="989"/>
    </location>
</feature>
<protein>
    <submittedName>
        <fullName evidence="2">Uncharacterized protein</fullName>
    </submittedName>
</protein>
<gene>
    <name evidence="2" type="ORF">PHLGIDRAFT_138535</name>
</gene>
<dbReference type="AlphaFoldDB" id="A0A0C3SFY3"/>
<name>A0A0C3SFY3_PHLG1</name>
<proteinExistence type="predicted"/>
<organism evidence="2 3">
    <name type="scientific">Phlebiopsis gigantea (strain 11061_1 CR5-6)</name>
    <name type="common">White-rot fungus</name>
    <name type="synonym">Peniophora gigantea</name>
    <dbReference type="NCBI Taxonomy" id="745531"/>
    <lineage>
        <taxon>Eukaryota</taxon>
        <taxon>Fungi</taxon>
        <taxon>Dikarya</taxon>
        <taxon>Basidiomycota</taxon>
        <taxon>Agaricomycotina</taxon>
        <taxon>Agaricomycetes</taxon>
        <taxon>Polyporales</taxon>
        <taxon>Phanerochaetaceae</taxon>
        <taxon>Phlebiopsis</taxon>
    </lineage>
</organism>
<dbReference type="OrthoDB" id="27934at2759"/>
<feature type="region of interest" description="Disordered" evidence="1">
    <location>
        <begin position="71"/>
        <end position="113"/>
    </location>
</feature>
<dbReference type="Proteomes" id="UP000053257">
    <property type="component" value="Unassembled WGS sequence"/>
</dbReference>
<feature type="compositionally biased region" description="Basic and acidic residues" evidence="1">
    <location>
        <begin position="653"/>
        <end position="672"/>
    </location>
</feature>
<reference evidence="2 3" key="1">
    <citation type="journal article" date="2014" name="PLoS Genet.">
        <title>Analysis of the Phlebiopsis gigantea genome, transcriptome and secretome provides insight into its pioneer colonization strategies of wood.</title>
        <authorList>
            <person name="Hori C."/>
            <person name="Ishida T."/>
            <person name="Igarashi K."/>
            <person name="Samejima M."/>
            <person name="Suzuki H."/>
            <person name="Master E."/>
            <person name="Ferreira P."/>
            <person name="Ruiz-Duenas F.J."/>
            <person name="Held B."/>
            <person name="Canessa P."/>
            <person name="Larrondo L.F."/>
            <person name="Schmoll M."/>
            <person name="Druzhinina I.S."/>
            <person name="Kubicek C.P."/>
            <person name="Gaskell J.A."/>
            <person name="Kersten P."/>
            <person name="St John F."/>
            <person name="Glasner J."/>
            <person name="Sabat G."/>
            <person name="Splinter BonDurant S."/>
            <person name="Syed K."/>
            <person name="Yadav J."/>
            <person name="Mgbeahuruike A.C."/>
            <person name="Kovalchuk A."/>
            <person name="Asiegbu F.O."/>
            <person name="Lackner G."/>
            <person name="Hoffmeister D."/>
            <person name="Rencoret J."/>
            <person name="Gutierrez A."/>
            <person name="Sun H."/>
            <person name="Lindquist E."/>
            <person name="Barry K."/>
            <person name="Riley R."/>
            <person name="Grigoriev I.V."/>
            <person name="Henrissat B."/>
            <person name="Kues U."/>
            <person name="Berka R.M."/>
            <person name="Martinez A.T."/>
            <person name="Covert S.F."/>
            <person name="Blanchette R.A."/>
            <person name="Cullen D."/>
        </authorList>
    </citation>
    <scope>NUCLEOTIDE SEQUENCE [LARGE SCALE GENOMIC DNA]</scope>
    <source>
        <strain evidence="2 3">11061_1 CR5-6</strain>
    </source>
</reference>
<feature type="compositionally biased region" description="Basic and acidic residues" evidence="1">
    <location>
        <begin position="712"/>
        <end position="725"/>
    </location>
</feature>
<feature type="compositionally biased region" description="Basic and acidic residues" evidence="1">
    <location>
        <begin position="810"/>
        <end position="824"/>
    </location>
</feature>
<evidence type="ECO:0000313" key="2">
    <source>
        <dbReference type="EMBL" id="KIP12885.1"/>
    </source>
</evidence>
<feature type="compositionally biased region" description="Low complexity" evidence="1">
    <location>
        <begin position="93"/>
        <end position="104"/>
    </location>
</feature>
<feature type="compositionally biased region" description="Low complexity" evidence="1">
    <location>
        <begin position="676"/>
        <end position="689"/>
    </location>
</feature>
<feature type="region of interest" description="Disordered" evidence="1">
    <location>
        <begin position="801"/>
        <end position="854"/>
    </location>
</feature>
<feature type="compositionally biased region" description="Polar residues" evidence="1">
    <location>
        <begin position="309"/>
        <end position="326"/>
    </location>
</feature>
<feature type="compositionally biased region" description="Polar residues" evidence="1">
    <location>
        <begin position="832"/>
        <end position="841"/>
    </location>
</feature>
<dbReference type="STRING" id="745531.A0A0C3SFY3"/>
<dbReference type="Gene3D" id="6.10.140.1020">
    <property type="match status" value="1"/>
</dbReference>
<keyword evidence="3" id="KW-1185">Reference proteome</keyword>
<dbReference type="HOGENOM" id="CLU_288701_0_0_1"/>
<feature type="region of interest" description="Disordered" evidence="1">
    <location>
        <begin position="308"/>
        <end position="329"/>
    </location>
</feature>
<evidence type="ECO:0000256" key="1">
    <source>
        <dbReference type="SAM" id="MobiDB-lite"/>
    </source>
</evidence>
<accession>A0A0C3SFY3</accession>
<feature type="region of interest" description="Disordered" evidence="1">
    <location>
        <begin position="584"/>
        <end position="786"/>
    </location>
</feature>
<evidence type="ECO:0000313" key="3">
    <source>
        <dbReference type="Proteomes" id="UP000053257"/>
    </source>
</evidence>
<sequence>MQPHSSPVDGSVAVHDAGCSYSELAVTVEGNVATGIANESRETSPAFLDQAGLPASQNGAYMQSAEVPQPELNAPMESPSGEVLGHPLEANDSPSGGPAAEGGSTVDEGSASGSAQMVTIEDADRVALSHTRDLVPEETTDPITLPIIVVTDETDTVDQAAPAITALSSDANAILDEIQVCDPSGDMEDSSSAVNSERKLQGAYMQSPTLQVTPSGAKVVQIDEITKTTLVDGEGHRTEDNTLGCEVEVAEDVKATPNDPPKDTDPQASLDCAMPAVDVNSEEHYPVEDLVSPAQDDFTEHEAEAQLPSLLNTTLDPAKTTDQGRTLSDGLLPPLPSVIDHLLLLGEAYPSLPTPHVAPSLHPDLADLTLSANNSTSLGFPILSCLGLTLHADENLANSAHDLDSLAPADPETSLDADLAPLADCEADTTTDTMTTLAYGDDGMQNSPRLVLDALPTCGASSDIDLLAESASRTTLATFDAPSARDRDTPLMTAVALDLAVPDSPLQEPAIQDLSEKVDTSSTQVAEVNVPEVIGSDLPADIPPNETDALLHASEKEPNEDTPLTEGSTFTPIATLDYIHGGDFTFTPDVAPDSESTSVDDGDTNEEEAIHNEEQNDDGPPSPGLPPSSPPSSQVSDLFLPLTEEGAEPDLVDSQHHEPTGGDGASERKAAEDDLPLPSSQPRSSSPDRVFSSPPPYDFSSPPTSPQLLPDDGSKEVVEDTRMLDDANAEPKVSSPAKKRPAEDDLREDVKRVRTIERYTPPPPPNPKRATLLGQKKQQRKLVQPFRSPIVKLNDILAGKDGVYASGRARPAEKRFGSEPREDAGSGDDFGASTSSATESPGANVAAAATKDRTARAGKPFKSVVLNVGKTDVCLTAGATSGVKTGSTIQALQARVQKLKQAIRIRDEREAESERCLEVLVSKWRSVGRDVAWLVWDTVKDLDPGDSLKVLPTRGGWGEDDDVRRTGKSKGKGCGGGFQSGWGWNDEKGGDGKTAGFNSNWGWDDKKEDGPVNDDQADVVDEQMEVEEDVPVQNHSLGTMLRHMGVDPETLGWDEDEGDFVGEP</sequence>
<dbReference type="EMBL" id="KN840438">
    <property type="protein sequence ID" value="KIP12885.1"/>
    <property type="molecule type" value="Genomic_DNA"/>
</dbReference>
<feature type="compositionally biased region" description="Basic and acidic residues" evidence="1">
    <location>
        <begin position="740"/>
        <end position="757"/>
    </location>
</feature>
<feature type="compositionally biased region" description="Acidic residues" evidence="1">
    <location>
        <begin position="598"/>
        <end position="607"/>
    </location>
</feature>
<feature type="compositionally biased region" description="Pro residues" evidence="1">
    <location>
        <begin position="620"/>
        <end position="630"/>
    </location>
</feature>